<comment type="caution">
    <text evidence="1">The sequence shown here is derived from an EMBL/GenBank/DDBJ whole genome shotgun (WGS) entry which is preliminary data.</text>
</comment>
<dbReference type="RefSeq" id="WP_114335519.1">
    <property type="nucleotide sequence ID" value="NZ_QMDL01000004.1"/>
</dbReference>
<organism evidence="1 2">
    <name type="scientific">Marinobacter litoralis</name>
    <dbReference type="NCBI Taxonomy" id="187981"/>
    <lineage>
        <taxon>Bacteria</taxon>
        <taxon>Pseudomonadati</taxon>
        <taxon>Pseudomonadota</taxon>
        <taxon>Gammaproteobacteria</taxon>
        <taxon>Pseudomonadales</taxon>
        <taxon>Marinobacteraceae</taxon>
        <taxon>Marinobacter</taxon>
    </lineage>
</organism>
<protein>
    <recommendedName>
        <fullName evidence="3">Lipoprotein</fullName>
    </recommendedName>
</protein>
<dbReference type="AlphaFoldDB" id="A0A3M2R9Z9"/>
<keyword evidence="2" id="KW-1185">Reference proteome</keyword>
<dbReference type="EMBL" id="QMDL01000004">
    <property type="protein sequence ID" value="RMJ01925.1"/>
    <property type="molecule type" value="Genomic_DNA"/>
</dbReference>
<proteinExistence type="predicted"/>
<reference evidence="1 2" key="1">
    <citation type="submission" date="2018-08" db="EMBL/GenBank/DDBJ databases">
        <title>Whole Genome Sequence of the Moderate Halophilic Marine Bacterium Marinobacter litoralis Sw-45.</title>
        <authorList>
            <person name="Musa H."/>
        </authorList>
    </citation>
    <scope>NUCLEOTIDE SEQUENCE [LARGE SCALE GENOMIC DNA]</scope>
    <source>
        <strain evidence="1 2">Sw-45</strain>
    </source>
</reference>
<evidence type="ECO:0000313" key="1">
    <source>
        <dbReference type="EMBL" id="RMJ01925.1"/>
    </source>
</evidence>
<name>A0A3M2R9Z9_9GAMM</name>
<gene>
    <name evidence="1" type="ORF">DOQ08_02711</name>
</gene>
<dbReference type="Proteomes" id="UP000265903">
    <property type="component" value="Unassembled WGS sequence"/>
</dbReference>
<evidence type="ECO:0008006" key="3">
    <source>
        <dbReference type="Google" id="ProtNLM"/>
    </source>
</evidence>
<accession>A0A3M2R9Z9</accession>
<evidence type="ECO:0000313" key="2">
    <source>
        <dbReference type="Proteomes" id="UP000265903"/>
    </source>
</evidence>
<sequence>MKFLALLLSMIALVSCSSVDVKRTHPIIFSPLFIAKVEGIREVILEPNESKSERVLVGLIFAGPLGAIATANTEEGFSKPKAFEYTLLSQVKWTPNFGQVPKL</sequence>
<dbReference type="PROSITE" id="PS51257">
    <property type="entry name" value="PROKAR_LIPOPROTEIN"/>
    <property type="match status" value="1"/>
</dbReference>